<evidence type="ECO:0000256" key="3">
    <source>
        <dbReference type="ARBA" id="ARBA00022989"/>
    </source>
</evidence>
<keyword evidence="4 5" id="KW-0472">Membrane</keyword>
<protein>
    <submittedName>
        <fullName evidence="6">NADH-quinone oxidoreductase subunit H</fullName>
    </submittedName>
</protein>
<dbReference type="Pfam" id="PF00146">
    <property type="entry name" value="NADHdh"/>
    <property type="match status" value="1"/>
</dbReference>
<dbReference type="GO" id="GO:0005886">
    <property type="term" value="C:plasma membrane"/>
    <property type="evidence" value="ECO:0007669"/>
    <property type="project" value="TreeGrafter"/>
</dbReference>
<dbReference type="InterPro" id="IPR001694">
    <property type="entry name" value="NADH_UbQ_OxRdtase_su1/FPO"/>
</dbReference>
<feature type="transmembrane region" description="Helical" evidence="5">
    <location>
        <begin position="144"/>
        <end position="162"/>
    </location>
</feature>
<dbReference type="InterPro" id="IPR052561">
    <property type="entry name" value="ComplexI_Subunit1"/>
</dbReference>
<dbReference type="PANTHER" id="PTHR43359:SF1">
    <property type="entry name" value="FORMATE HYDROGENLYASE SUBUNIT 4-RELATED"/>
    <property type="match status" value="1"/>
</dbReference>
<evidence type="ECO:0000313" key="6">
    <source>
        <dbReference type="EMBL" id="AWB26741.1"/>
    </source>
</evidence>
<dbReference type="RefSeq" id="WP_108381110.1">
    <property type="nucleotide sequence ID" value="NZ_CP028858.1"/>
</dbReference>
<keyword evidence="3 5" id="KW-1133">Transmembrane helix</keyword>
<keyword evidence="2 5" id="KW-0812">Transmembrane</keyword>
<feature type="transmembrane region" description="Helical" evidence="5">
    <location>
        <begin position="72"/>
        <end position="93"/>
    </location>
</feature>
<proteinExistence type="predicted"/>
<feature type="transmembrane region" description="Helical" evidence="5">
    <location>
        <begin position="302"/>
        <end position="322"/>
    </location>
</feature>
<feature type="transmembrane region" description="Helical" evidence="5">
    <location>
        <begin position="235"/>
        <end position="257"/>
    </location>
</feature>
<comment type="subcellular location">
    <subcellularLocation>
        <location evidence="1">Membrane</location>
        <topology evidence="1">Multi-pass membrane protein</topology>
    </subcellularLocation>
</comment>
<accession>A0A2R4WYY6</accession>
<name>A0A2R4WYY6_9EURY</name>
<organism evidence="6 7">
    <name type="scientific">Halococcoides cellulosivorans</name>
    <dbReference type="NCBI Taxonomy" id="1679096"/>
    <lineage>
        <taxon>Archaea</taxon>
        <taxon>Methanobacteriati</taxon>
        <taxon>Methanobacteriota</taxon>
        <taxon>Stenosarchaea group</taxon>
        <taxon>Halobacteria</taxon>
        <taxon>Halobacteriales</taxon>
        <taxon>Haloarculaceae</taxon>
        <taxon>Halococcoides</taxon>
    </lineage>
</organism>
<evidence type="ECO:0000256" key="4">
    <source>
        <dbReference type="ARBA" id="ARBA00023136"/>
    </source>
</evidence>
<dbReference type="GeneID" id="36511428"/>
<feature type="transmembrane region" description="Helical" evidence="5">
    <location>
        <begin position="263"/>
        <end position="290"/>
    </location>
</feature>
<evidence type="ECO:0000256" key="1">
    <source>
        <dbReference type="ARBA" id="ARBA00004141"/>
    </source>
</evidence>
<dbReference type="PANTHER" id="PTHR43359">
    <property type="entry name" value="FORMATE HYDROGENLYASE SUBUNIT 4"/>
    <property type="match status" value="1"/>
</dbReference>
<feature type="transmembrane region" description="Helical" evidence="5">
    <location>
        <begin position="174"/>
        <end position="195"/>
    </location>
</feature>
<dbReference type="Proteomes" id="UP000244727">
    <property type="component" value="Chromosome"/>
</dbReference>
<keyword evidence="7" id="KW-1185">Reference proteome</keyword>
<gene>
    <name evidence="6" type="ORF">HARCEL1_02935</name>
</gene>
<dbReference type="AlphaFoldDB" id="A0A2R4WYY6"/>
<dbReference type="EMBL" id="CP028858">
    <property type="protein sequence ID" value="AWB26741.1"/>
    <property type="molecule type" value="Genomic_DNA"/>
</dbReference>
<evidence type="ECO:0000256" key="2">
    <source>
        <dbReference type="ARBA" id="ARBA00022692"/>
    </source>
</evidence>
<evidence type="ECO:0000256" key="5">
    <source>
        <dbReference type="SAM" id="Phobius"/>
    </source>
</evidence>
<dbReference type="KEGG" id="harc:HARCEL1_02935"/>
<feature type="transmembrane region" description="Helical" evidence="5">
    <location>
        <begin position="6"/>
        <end position="29"/>
    </location>
</feature>
<feature type="transmembrane region" description="Helical" evidence="5">
    <location>
        <begin position="99"/>
        <end position="123"/>
    </location>
</feature>
<evidence type="ECO:0000313" key="7">
    <source>
        <dbReference type="Proteomes" id="UP000244727"/>
    </source>
</evidence>
<reference evidence="6 7" key="1">
    <citation type="submission" date="2018-04" db="EMBL/GenBank/DDBJ databases">
        <title>Halococcoides cellulosivorans gen. nov., sp. nov., an extremely halophilic cellulose-utilizing haloarchaeon from hypersaline lakes.</title>
        <authorList>
            <person name="Sorokin D.Y."/>
            <person name="Toshchakov S.V."/>
            <person name="Samarov N.I."/>
            <person name="Korzhenkov A."/>
            <person name="Kublanov I.V."/>
        </authorList>
    </citation>
    <scope>NUCLEOTIDE SEQUENCE [LARGE SCALE GENOMIC DNA]</scope>
    <source>
        <strain evidence="6 7">HArcel1</strain>
    </source>
</reference>
<sequence length="326" mass="33890">MTTTTIAEGAFALLVFPGLAFAVGYGLFAEFFDRKLTARLQNRVGPGPTQPIADYVKLFSNESIVPEDATSAVFRVAPLVALAAVLTAILYVPTYATSAAAAFEGDLVVVLALLAVPSVALVFGGWHSGNAFSRIGTHRTLTQLFGYEVPFFLACLAPAIAAESWSISAVTQYVAAHPLTIVVFVPGLIVALAGLQAKLERLPFDIPKAKTELAGGATVEYSGRKLAALELTKDVEFVVGAALIAALFLGGPFPATVLGGPAAIAAGLGVFVVKTLAVVATLSVLAAVVARLRIEQMVRVHLTWLLGLAIAQIVIVIALGTVEVIP</sequence>